<dbReference type="OrthoDB" id="423607at2759"/>
<dbReference type="EMBL" id="CACRXK020026597">
    <property type="protein sequence ID" value="CAB4040301.1"/>
    <property type="molecule type" value="Genomic_DNA"/>
</dbReference>
<dbReference type="InterPro" id="IPR057207">
    <property type="entry name" value="FBXL15_LRR"/>
</dbReference>
<accession>A0A6S7KA26</accession>
<dbReference type="AlphaFoldDB" id="A0A6S7KA26"/>
<dbReference type="Pfam" id="PF12937">
    <property type="entry name" value="F-box-like"/>
    <property type="match status" value="1"/>
</dbReference>
<protein>
    <submittedName>
        <fullName evidence="3">F-box LRR-repeat 7</fullName>
    </submittedName>
</protein>
<keyword evidence="4" id="KW-1185">Reference proteome</keyword>
<dbReference type="InterPro" id="IPR036047">
    <property type="entry name" value="F-box-like_dom_sf"/>
</dbReference>
<dbReference type="SMART" id="SM00256">
    <property type="entry name" value="FBOX"/>
    <property type="match status" value="1"/>
</dbReference>
<keyword evidence="1" id="KW-0833">Ubl conjugation pathway</keyword>
<feature type="region of interest" description="Disordered" evidence="2">
    <location>
        <begin position="194"/>
        <end position="221"/>
    </location>
</feature>
<gene>
    <name evidence="3" type="ORF">PACLA_8A086473</name>
</gene>
<comment type="caution">
    <text evidence="3">The sequence shown here is derived from an EMBL/GenBank/DDBJ whole genome shotgun (WGS) entry which is preliminary data.</text>
</comment>
<dbReference type="PANTHER" id="PTHR13318">
    <property type="entry name" value="PARTNER OF PAIRED, ISOFORM B-RELATED"/>
    <property type="match status" value="1"/>
</dbReference>
<reference evidence="3" key="1">
    <citation type="submission" date="2020-04" db="EMBL/GenBank/DDBJ databases">
        <authorList>
            <person name="Alioto T."/>
            <person name="Alioto T."/>
            <person name="Gomez Garrido J."/>
        </authorList>
    </citation>
    <scope>NUCLEOTIDE SEQUENCE</scope>
    <source>
        <strain evidence="3">A484AB</strain>
    </source>
</reference>
<dbReference type="InterPro" id="IPR032675">
    <property type="entry name" value="LRR_dom_sf"/>
</dbReference>
<dbReference type="InterPro" id="IPR006553">
    <property type="entry name" value="Leu-rich_rpt_Cys-con_subtyp"/>
</dbReference>
<dbReference type="Gene3D" id="1.20.1280.50">
    <property type="match status" value="1"/>
</dbReference>
<dbReference type="SUPFAM" id="SSF52047">
    <property type="entry name" value="RNI-like"/>
    <property type="match status" value="2"/>
</dbReference>
<feature type="region of interest" description="Disordered" evidence="2">
    <location>
        <begin position="1"/>
        <end position="38"/>
    </location>
</feature>
<evidence type="ECO:0000313" key="3">
    <source>
        <dbReference type="EMBL" id="CAB4040301.1"/>
    </source>
</evidence>
<dbReference type="GO" id="GO:0019005">
    <property type="term" value="C:SCF ubiquitin ligase complex"/>
    <property type="evidence" value="ECO:0007669"/>
    <property type="project" value="TreeGrafter"/>
</dbReference>
<proteinExistence type="predicted"/>
<dbReference type="GO" id="GO:0031146">
    <property type="term" value="P:SCF-dependent proteasomal ubiquitin-dependent protein catabolic process"/>
    <property type="evidence" value="ECO:0007669"/>
    <property type="project" value="TreeGrafter"/>
</dbReference>
<name>A0A6S7KA26_PARCT</name>
<dbReference type="InterPro" id="IPR001810">
    <property type="entry name" value="F-box_dom"/>
</dbReference>
<sequence>MSMSCLKSPDHVHTPGKHRVTFDPSSRNKDDCRITSNHLPQRTLSIQPRERLIDGGGKNPPINKEPVLTTRVANKSPVPVLNRATSKSSVLPNERATRDSDTYRRSLRLALSGGGQVPKPKKEKDFTKTNGFHEELAEYSVDEVPSRSGHLAVNHEIPSRHRPHRAVGSFTSTYQVHDEDKRCSSDQSFWSSDYSTSVGGNSEKSNDSSDQGNLNEHHDLNLLKSKPQNFEEFLKKGSKENPKANNESLQERLRQRVSIFQNEHLLAGRETTPTDMNSLPEHILLNIFSYLSTKYLCMASGVCRKWHMLCWDPQLWRSMKISKYSGSNIDKVLYTILSRLARSTQGLCLTLQYIRIAQCECLSDRGLGYIAKYCIDLEKLEILACPCIMNRGVQSVLENCLSLTWLDVRGCSCINSICHSMITNIQSSNDTCFRLTYLDISDCVAVDDLGLRTLSFTCKRLETLHMRRCPRITDVGMQHVASHCTALRELSISDCHKVRDFSLKEISRYCPSLRYLSLMRCAVTDAGIKMIAKSCSNLRYLNVRSCAGVTDAGVVYVAQNCFKLRSLDVGKCAITNNTLSALGIHCPQLKRLSIKGCRNLTDVGIRAVVAQCCLLHYLNVEDCSITLDTYEFVREHCQSCVIEHTTLDI</sequence>
<evidence type="ECO:0000256" key="1">
    <source>
        <dbReference type="ARBA" id="ARBA00022786"/>
    </source>
</evidence>
<dbReference type="SMART" id="SM00367">
    <property type="entry name" value="LRR_CC"/>
    <property type="match status" value="9"/>
</dbReference>
<dbReference type="Pfam" id="PF25372">
    <property type="entry name" value="DUF7885"/>
    <property type="match status" value="1"/>
</dbReference>
<evidence type="ECO:0000256" key="2">
    <source>
        <dbReference type="SAM" id="MobiDB-lite"/>
    </source>
</evidence>
<dbReference type="SUPFAM" id="SSF81383">
    <property type="entry name" value="F-box domain"/>
    <property type="match status" value="1"/>
</dbReference>
<evidence type="ECO:0000313" key="4">
    <source>
        <dbReference type="Proteomes" id="UP001152795"/>
    </source>
</evidence>
<organism evidence="3 4">
    <name type="scientific">Paramuricea clavata</name>
    <name type="common">Red gorgonian</name>
    <name type="synonym">Violescent sea-whip</name>
    <dbReference type="NCBI Taxonomy" id="317549"/>
    <lineage>
        <taxon>Eukaryota</taxon>
        <taxon>Metazoa</taxon>
        <taxon>Cnidaria</taxon>
        <taxon>Anthozoa</taxon>
        <taxon>Octocorallia</taxon>
        <taxon>Malacalcyonacea</taxon>
        <taxon>Plexauridae</taxon>
        <taxon>Paramuricea</taxon>
    </lineage>
</organism>
<dbReference type="Gene3D" id="3.80.10.10">
    <property type="entry name" value="Ribonuclease Inhibitor"/>
    <property type="match status" value="1"/>
</dbReference>
<dbReference type="PROSITE" id="PS50181">
    <property type="entry name" value="FBOX"/>
    <property type="match status" value="1"/>
</dbReference>
<dbReference type="Proteomes" id="UP001152795">
    <property type="component" value="Unassembled WGS sequence"/>
</dbReference>
<feature type="compositionally biased region" description="Polar residues" evidence="2">
    <location>
        <begin position="198"/>
        <end position="214"/>
    </location>
</feature>
<dbReference type="PANTHER" id="PTHR13318:SF50">
    <property type="entry name" value="F-BOX_LRR-REPEAT PROTEIN 7"/>
    <property type="match status" value="1"/>
</dbReference>